<feature type="region of interest" description="Disordered" evidence="1">
    <location>
        <begin position="56"/>
        <end position="112"/>
    </location>
</feature>
<reference evidence="2 3" key="1">
    <citation type="submission" date="2019-12" db="EMBL/GenBank/DDBJ databases">
        <authorList>
            <person name="Alioto T."/>
            <person name="Alioto T."/>
            <person name="Gomez Garrido J."/>
        </authorList>
    </citation>
    <scope>NUCLEOTIDE SEQUENCE [LARGE SCALE GENOMIC DNA]</scope>
</reference>
<gene>
    <name evidence="2" type="ORF">OLEA9_A080718</name>
</gene>
<dbReference type="Gramene" id="OE9A080718T1">
    <property type="protein sequence ID" value="OE9A080718C1"/>
    <property type="gene ID" value="OE9A080718"/>
</dbReference>
<dbReference type="Proteomes" id="UP000594638">
    <property type="component" value="Unassembled WGS sequence"/>
</dbReference>
<proteinExistence type="predicted"/>
<organism evidence="2 3">
    <name type="scientific">Olea europaea subsp. europaea</name>
    <dbReference type="NCBI Taxonomy" id="158383"/>
    <lineage>
        <taxon>Eukaryota</taxon>
        <taxon>Viridiplantae</taxon>
        <taxon>Streptophyta</taxon>
        <taxon>Embryophyta</taxon>
        <taxon>Tracheophyta</taxon>
        <taxon>Spermatophyta</taxon>
        <taxon>Magnoliopsida</taxon>
        <taxon>eudicotyledons</taxon>
        <taxon>Gunneridae</taxon>
        <taxon>Pentapetalae</taxon>
        <taxon>asterids</taxon>
        <taxon>lamiids</taxon>
        <taxon>Lamiales</taxon>
        <taxon>Oleaceae</taxon>
        <taxon>Oleeae</taxon>
        <taxon>Olea</taxon>
    </lineage>
</organism>
<dbReference type="EMBL" id="CACTIH010005728">
    <property type="protein sequence ID" value="CAA3001034.1"/>
    <property type="molecule type" value="Genomic_DNA"/>
</dbReference>
<evidence type="ECO:0000313" key="3">
    <source>
        <dbReference type="Proteomes" id="UP000594638"/>
    </source>
</evidence>
<keyword evidence="3" id="KW-1185">Reference proteome</keyword>
<feature type="compositionally biased region" description="Gly residues" evidence="1">
    <location>
        <begin position="98"/>
        <end position="112"/>
    </location>
</feature>
<accession>A0A8S0T7W2</accession>
<evidence type="ECO:0000313" key="2">
    <source>
        <dbReference type="EMBL" id="CAA3001034.1"/>
    </source>
</evidence>
<comment type="caution">
    <text evidence="2">The sequence shown here is derived from an EMBL/GenBank/DDBJ whole genome shotgun (WGS) entry which is preliminary data.</text>
</comment>
<sequence length="112" mass="11806">MRPPRGHDNFGGYGFRGKRNGGGCGSCFDGSGCFPTHDEGEKFYIDPTKFLLLSRFLPQPKRQAQTSGRGGEKGGGRGGRGGGYFHRRGAPSGRDGPRGGGRGGGFRGRGRS</sequence>
<protein>
    <submittedName>
        <fullName evidence="2">Uncharacterized protein</fullName>
    </submittedName>
</protein>
<evidence type="ECO:0000256" key="1">
    <source>
        <dbReference type="SAM" id="MobiDB-lite"/>
    </source>
</evidence>
<dbReference type="AlphaFoldDB" id="A0A8S0T7W2"/>
<name>A0A8S0T7W2_OLEEU</name>